<proteinExistence type="predicted"/>
<dbReference type="AlphaFoldDB" id="A0A3B0S9U3"/>
<gene>
    <name evidence="1" type="ORF">MNBD_ACTINO02-2728</name>
</gene>
<dbReference type="Gene3D" id="3.60.21.10">
    <property type="match status" value="1"/>
</dbReference>
<organism evidence="1">
    <name type="scientific">hydrothermal vent metagenome</name>
    <dbReference type="NCBI Taxonomy" id="652676"/>
    <lineage>
        <taxon>unclassified sequences</taxon>
        <taxon>metagenomes</taxon>
        <taxon>ecological metagenomes</taxon>
    </lineage>
</organism>
<evidence type="ECO:0000313" key="1">
    <source>
        <dbReference type="EMBL" id="VAV93093.1"/>
    </source>
</evidence>
<name>A0A3B0S9U3_9ZZZZ</name>
<evidence type="ECO:0008006" key="2">
    <source>
        <dbReference type="Google" id="ProtNLM"/>
    </source>
</evidence>
<dbReference type="EMBL" id="UOEK01000038">
    <property type="protein sequence ID" value="VAV93093.1"/>
    <property type="molecule type" value="Genomic_DNA"/>
</dbReference>
<protein>
    <recommendedName>
        <fullName evidence="2">Calcineurin-like phosphoesterase domain-containing protein</fullName>
    </recommendedName>
</protein>
<dbReference type="InterPro" id="IPR029052">
    <property type="entry name" value="Metallo-depent_PP-like"/>
</dbReference>
<sequence>MRLFSDVHGGIKPLRKLSRAGGPVLILGDLINLIDYRSWSGILPDVCGVEFVREMSDLRIAGRMTELKNRWDDLRSGREEELDAAFDAAYQDAYTAIGSALQGLEGYVTFGNVDRVDLLRECLPDGLVFVSAGTVEVDGYTVGIVGGGTRRTGAPGEIVEGEMKQRLAVLGPVDILCTHVPPLVPALATDVVAGSGKGSAAVLDYIEEHQPGYHYFGDVHQPRATTWDVGRTRCHNVGFFRATGRTVDHEQR</sequence>
<reference evidence="1" key="1">
    <citation type="submission" date="2018-06" db="EMBL/GenBank/DDBJ databases">
        <authorList>
            <person name="Zhirakovskaya E."/>
        </authorList>
    </citation>
    <scope>NUCLEOTIDE SEQUENCE</scope>
</reference>
<dbReference type="SUPFAM" id="SSF56300">
    <property type="entry name" value="Metallo-dependent phosphatases"/>
    <property type="match status" value="1"/>
</dbReference>
<accession>A0A3B0S9U3</accession>